<dbReference type="InParanoid" id="A0A1B1AGE5"/>
<dbReference type="GO" id="GO:0008237">
    <property type="term" value="F:metallopeptidase activity"/>
    <property type="evidence" value="ECO:0007669"/>
    <property type="project" value="UniProtKB-KW"/>
</dbReference>
<dbReference type="InterPro" id="IPR007863">
    <property type="entry name" value="Peptidase_M16_C"/>
</dbReference>
<dbReference type="InterPro" id="IPR011249">
    <property type="entry name" value="Metalloenz_LuxS/M16"/>
</dbReference>
<evidence type="ECO:0000256" key="2">
    <source>
        <dbReference type="ARBA" id="ARBA00022670"/>
    </source>
</evidence>
<dbReference type="Proteomes" id="UP000092498">
    <property type="component" value="Chromosome"/>
</dbReference>
<feature type="domain" description="Peptidase M16 N-terminal" evidence="8">
    <location>
        <begin position="512"/>
        <end position="627"/>
    </location>
</feature>
<dbReference type="Pfam" id="PF00675">
    <property type="entry name" value="Peptidase_M16"/>
    <property type="match status" value="2"/>
</dbReference>
<dbReference type="OrthoDB" id="9811314at2"/>
<feature type="domain" description="Peptidase M16 C-terminal" evidence="9">
    <location>
        <begin position="668"/>
        <end position="846"/>
    </location>
</feature>
<evidence type="ECO:0000259" key="8">
    <source>
        <dbReference type="Pfam" id="PF00675"/>
    </source>
</evidence>
<dbReference type="Pfam" id="PF05193">
    <property type="entry name" value="Peptidase_M16_C"/>
    <property type="match status" value="2"/>
</dbReference>
<keyword evidence="7" id="KW-0732">Signal</keyword>
<dbReference type="PROSITE" id="PS51257">
    <property type="entry name" value="PROKAR_LIPOPROTEIN"/>
    <property type="match status" value="1"/>
</dbReference>
<evidence type="ECO:0000256" key="4">
    <source>
        <dbReference type="ARBA" id="ARBA00022833"/>
    </source>
</evidence>
<gene>
    <name evidence="10" type="ORF">ATE48_06695</name>
</gene>
<evidence type="ECO:0000256" key="6">
    <source>
        <dbReference type="SAM" id="MobiDB-lite"/>
    </source>
</evidence>
<dbReference type="FunCoup" id="A0A1B1AGE5">
    <property type="interactions" value="155"/>
</dbReference>
<evidence type="ECO:0000313" key="11">
    <source>
        <dbReference type="Proteomes" id="UP000092498"/>
    </source>
</evidence>
<dbReference type="EMBL" id="CP013244">
    <property type="protein sequence ID" value="ANP45628.1"/>
    <property type="molecule type" value="Genomic_DNA"/>
</dbReference>
<name>A0A1B1AGE5_9PROT</name>
<dbReference type="InterPro" id="IPR050626">
    <property type="entry name" value="Peptidase_M16"/>
</dbReference>
<feature type="signal peptide" evidence="7">
    <location>
        <begin position="1"/>
        <end position="21"/>
    </location>
</feature>
<organism evidence="10 11">
    <name type="scientific">Candidatus Viadribacter manganicus</name>
    <dbReference type="NCBI Taxonomy" id="1759059"/>
    <lineage>
        <taxon>Bacteria</taxon>
        <taxon>Pseudomonadati</taxon>
        <taxon>Pseudomonadota</taxon>
        <taxon>Alphaproteobacteria</taxon>
        <taxon>Hyphomonadales</taxon>
        <taxon>Hyphomonadaceae</taxon>
        <taxon>Candidatus Viadribacter</taxon>
    </lineage>
</organism>
<dbReference type="GO" id="GO:0046872">
    <property type="term" value="F:metal ion binding"/>
    <property type="evidence" value="ECO:0007669"/>
    <property type="project" value="InterPro"/>
</dbReference>
<protein>
    <submittedName>
        <fullName evidence="10">Peptidase M16</fullName>
    </submittedName>
</protein>
<dbReference type="STRING" id="1759059.ATE48_06695"/>
<feature type="domain" description="Peptidase M16 C-terminal" evidence="9">
    <location>
        <begin position="212"/>
        <end position="388"/>
    </location>
</feature>
<evidence type="ECO:0000256" key="1">
    <source>
        <dbReference type="ARBA" id="ARBA00007261"/>
    </source>
</evidence>
<accession>A0A1B1AGE5</accession>
<dbReference type="AlphaFoldDB" id="A0A1B1AGE5"/>
<dbReference type="RefSeq" id="WP_066769269.1">
    <property type="nucleotide sequence ID" value="NZ_CP013244.1"/>
</dbReference>
<dbReference type="KEGG" id="cbot:ATE48_06695"/>
<proteinExistence type="inferred from homology"/>
<dbReference type="SUPFAM" id="SSF63411">
    <property type="entry name" value="LuxS/MPP-like metallohydrolase"/>
    <property type="match status" value="4"/>
</dbReference>
<keyword evidence="11" id="KW-1185">Reference proteome</keyword>
<dbReference type="PANTHER" id="PTHR43690">
    <property type="entry name" value="NARDILYSIN"/>
    <property type="match status" value="1"/>
</dbReference>
<reference evidence="10 11" key="1">
    <citation type="submission" date="2015-11" db="EMBL/GenBank/DDBJ databases">
        <title>Whole-Genome Sequence of Candidatus Oderbacter manganicum from the National Park Lower Oder Valley, Germany.</title>
        <authorList>
            <person name="Braun B."/>
            <person name="Liere K."/>
            <person name="Szewzyk U."/>
        </authorList>
    </citation>
    <scope>NUCLEOTIDE SEQUENCE [LARGE SCALE GENOMIC DNA]</scope>
    <source>
        <strain evidence="10 11">OTSz_A_272</strain>
    </source>
</reference>
<keyword evidence="3" id="KW-0378">Hydrolase</keyword>
<sequence length="935" mass="101981">MKRALAGALMFAAVLSGCATSSTSTTSQERPATVDELLDGVEIPYERFTLDNGLTVLVHEDRKAPIVAIAAWYNVGSKDEPEGQAGFAHLFEHIMLFNGTEHIPNLIEPLREMGATNWNGTTWFDRTNYFQTVPTPALERGLYIESERMGYLLGALTQERLDAQRGIVQNEKRQGDNQPYGMTFYRILERLFPEGHPYRHSTIGSMADLDDASLEEVRQWFRDNYAPNNAVIVLAGDINVAEARPLMERYFAQIPRGPVNTPAAADIPTLSARIDDTMHDRVANTRLYRTWVVPGLAHDDTLELDVAAQVLGGLNSSRLDRILVRDEQSAVSVSSSVLPFQRVSMFFVTVDVKPGVDPAAVSARLDQIVAEYIAAGPTEDEIQRVATQQVFASVLSIEQVGGFNGKTVALANSAVIAGDPNFYERNLRAYGRITPAAVREVMGRWLTRPTYALRVDPGAREPYQEASATGRPAPDNRPPTAQPRDPMPEIGAIADLDFPDVQRAHLRNGIEVVYARRTAVPITYVAFDFDAGVSADPQGAFGTQRLMLSTMTSGAGGRDAMNIAEQQERLGATIGANGSLDRSALTLTTLSANLALSLDLFADVVQRPDFEAREVARERDQQLAAIATEGTQPNGLAQRTFPALVFGADHPYGRPSSGLGSQASVLPLTRDNLVAFHQTWIRPETARVFVVSDRPLNEITRALNARFGGWQGAAAPVGQKNFDAPIPAARSRIVIVDRPQSPQSVIYAGAVLPIRGSEDTLTINAANEVLGSNFLSRINTEIRERRGWSYGLSGVLSLRENQVPYIINAPVQADRTGDSIRVLIEQINAFNSTNGVSASEHVRTINGNIRQLPGSFETAGAVLGALRSNQLYRRADNYWESVASRYRAMNAADMDAAARAVIDPSRFVWVVVGDASLVRPQLEGLGLAIEVVPAS</sequence>
<feature type="domain" description="Peptidase M16 N-terminal" evidence="8">
    <location>
        <begin position="56"/>
        <end position="179"/>
    </location>
</feature>
<evidence type="ECO:0000259" key="9">
    <source>
        <dbReference type="Pfam" id="PF05193"/>
    </source>
</evidence>
<keyword evidence="5" id="KW-0482">Metalloprotease</keyword>
<feature type="region of interest" description="Disordered" evidence="6">
    <location>
        <begin position="456"/>
        <end position="488"/>
    </location>
</feature>
<evidence type="ECO:0000313" key="10">
    <source>
        <dbReference type="EMBL" id="ANP45628.1"/>
    </source>
</evidence>
<dbReference type="InterPro" id="IPR011765">
    <property type="entry name" value="Pept_M16_N"/>
</dbReference>
<feature type="chain" id="PRO_5008518768" evidence="7">
    <location>
        <begin position="22"/>
        <end position="935"/>
    </location>
</feature>
<dbReference type="GO" id="GO:0006508">
    <property type="term" value="P:proteolysis"/>
    <property type="evidence" value="ECO:0007669"/>
    <property type="project" value="UniProtKB-KW"/>
</dbReference>
<keyword evidence="2" id="KW-0645">Protease</keyword>
<dbReference type="Gene3D" id="3.30.830.10">
    <property type="entry name" value="Metalloenzyme, LuxS/M16 peptidase-like"/>
    <property type="match status" value="4"/>
</dbReference>
<comment type="similarity">
    <text evidence="1">Belongs to the peptidase M16 family.</text>
</comment>
<keyword evidence="4" id="KW-0862">Zinc</keyword>
<dbReference type="PANTHER" id="PTHR43690:SF17">
    <property type="entry name" value="PROTEIN YHJJ"/>
    <property type="match status" value="1"/>
</dbReference>
<evidence type="ECO:0000256" key="3">
    <source>
        <dbReference type="ARBA" id="ARBA00022801"/>
    </source>
</evidence>
<evidence type="ECO:0000256" key="7">
    <source>
        <dbReference type="SAM" id="SignalP"/>
    </source>
</evidence>
<evidence type="ECO:0000256" key="5">
    <source>
        <dbReference type="ARBA" id="ARBA00023049"/>
    </source>
</evidence>